<dbReference type="PANTHER" id="PTHR12228:SF0">
    <property type="entry name" value="TATA-BOX BINDING PROTEIN ASSOCIATED FACTOR 7"/>
    <property type="match status" value="1"/>
</dbReference>
<accession>A0ABD3QFP0</accession>
<dbReference type="Pfam" id="PF04658">
    <property type="entry name" value="TAFII55_N"/>
    <property type="match status" value="1"/>
</dbReference>
<dbReference type="EMBL" id="JALLPJ020000192">
    <property type="protein sequence ID" value="KAL3799218.1"/>
    <property type="molecule type" value="Genomic_DNA"/>
</dbReference>
<comment type="caution">
    <text evidence="8">The sequence shown here is derived from an EMBL/GenBank/DDBJ whole genome shotgun (WGS) entry which is preliminary data.</text>
</comment>
<dbReference type="Proteomes" id="UP001530400">
    <property type="component" value="Unassembled WGS sequence"/>
</dbReference>
<sequence>MAKGTNPNIVRDRTLVLRILVPGLHTRLNDKINTLQESGNAASTPSSSSGGVASSSKSEQILNLEGVACLPSSSGSTLWHFRCDGATYPARLVNLPCPVEVHKTVDHAAYHKSADVGQMLLVYEDEYAMQEAEAEKPVEGFPSYYHSGLTPPMKRVVKRRFLSRMEERDVKPVPPKRGEVRDVEAEIKKLIEKLSDKKQPKAKSKPTPKDRIIEEIEEEIVDYEPWMGEGGTFTLEDAKLHPEWWLSKSEIKEIEDAKQETMRKEREEQEAKLAAAEAAAEKKAKKKEKKKKKKLEEEEAKQQAAAAAANNKNTTPLANNEEIDEVTAAAMTISQGIDNEELLLDDDMFDFENEDITDLF</sequence>
<gene>
    <name evidence="8" type="ORF">ACHAWO_000450</name>
</gene>
<evidence type="ECO:0000256" key="3">
    <source>
        <dbReference type="ARBA" id="ARBA00023015"/>
    </source>
</evidence>
<evidence type="ECO:0000256" key="1">
    <source>
        <dbReference type="ARBA" id="ARBA00004123"/>
    </source>
</evidence>
<protein>
    <recommendedName>
        <fullName evidence="7">TAFII55 protein conserved region domain-containing protein</fullName>
    </recommendedName>
</protein>
<evidence type="ECO:0000256" key="2">
    <source>
        <dbReference type="ARBA" id="ARBA00009368"/>
    </source>
</evidence>
<keyword evidence="3" id="KW-0805">Transcription regulation</keyword>
<evidence type="ECO:0000259" key="7">
    <source>
        <dbReference type="SMART" id="SM01370"/>
    </source>
</evidence>
<comment type="similarity">
    <text evidence="2">Belongs to the TAF7 family.</text>
</comment>
<dbReference type="InterPro" id="IPR037817">
    <property type="entry name" value="TAF7"/>
</dbReference>
<name>A0ABD3QFP0_9STRA</name>
<keyword evidence="9" id="KW-1185">Reference proteome</keyword>
<evidence type="ECO:0000256" key="4">
    <source>
        <dbReference type="ARBA" id="ARBA00023163"/>
    </source>
</evidence>
<keyword evidence="4" id="KW-0804">Transcription</keyword>
<keyword evidence="5" id="KW-0539">Nucleus</keyword>
<dbReference type="SMART" id="SM01370">
    <property type="entry name" value="TAFII55_N"/>
    <property type="match status" value="1"/>
</dbReference>
<evidence type="ECO:0000256" key="5">
    <source>
        <dbReference type="ARBA" id="ARBA00023242"/>
    </source>
</evidence>
<feature type="domain" description="TAFII55 protein conserved region" evidence="7">
    <location>
        <begin position="11"/>
        <end position="199"/>
    </location>
</feature>
<feature type="compositionally biased region" description="Basic residues" evidence="6">
    <location>
        <begin position="283"/>
        <end position="293"/>
    </location>
</feature>
<evidence type="ECO:0000313" key="9">
    <source>
        <dbReference type="Proteomes" id="UP001530400"/>
    </source>
</evidence>
<proteinExistence type="inferred from homology"/>
<dbReference type="InterPro" id="IPR006751">
    <property type="entry name" value="TAFII55_prot_cons_reg"/>
</dbReference>
<feature type="region of interest" description="Disordered" evidence="6">
    <location>
        <begin position="257"/>
        <end position="323"/>
    </location>
</feature>
<reference evidence="8 9" key="1">
    <citation type="submission" date="2024-10" db="EMBL/GenBank/DDBJ databases">
        <title>Updated reference genomes for cyclostephanoid diatoms.</title>
        <authorList>
            <person name="Roberts W.R."/>
            <person name="Alverson A.J."/>
        </authorList>
    </citation>
    <scope>NUCLEOTIDE SEQUENCE [LARGE SCALE GENOMIC DNA]</scope>
    <source>
        <strain evidence="8 9">AJA010-31</strain>
    </source>
</reference>
<organism evidence="8 9">
    <name type="scientific">Cyclotella atomus</name>
    <dbReference type="NCBI Taxonomy" id="382360"/>
    <lineage>
        <taxon>Eukaryota</taxon>
        <taxon>Sar</taxon>
        <taxon>Stramenopiles</taxon>
        <taxon>Ochrophyta</taxon>
        <taxon>Bacillariophyta</taxon>
        <taxon>Coscinodiscophyceae</taxon>
        <taxon>Thalassiosirophycidae</taxon>
        <taxon>Stephanodiscales</taxon>
        <taxon>Stephanodiscaceae</taxon>
        <taxon>Cyclotella</taxon>
    </lineage>
</organism>
<feature type="compositionally biased region" description="Basic and acidic residues" evidence="6">
    <location>
        <begin position="257"/>
        <end position="271"/>
    </location>
</feature>
<evidence type="ECO:0000313" key="8">
    <source>
        <dbReference type="EMBL" id="KAL3799218.1"/>
    </source>
</evidence>
<dbReference type="PANTHER" id="PTHR12228">
    <property type="entry name" value="TRANSCRIPTION INITIATION FACTOR TFIID 55 KD SUBUNIT-RELATED"/>
    <property type="match status" value="1"/>
</dbReference>
<dbReference type="AlphaFoldDB" id="A0ABD3QFP0"/>
<dbReference type="CDD" id="cd08047">
    <property type="entry name" value="TAF7"/>
    <property type="match status" value="1"/>
</dbReference>
<dbReference type="GO" id="GO:0005634">
    <property type="term" value="C:nucleus"/>
    <property type="evidence" value="ECO:0007669"/>
    <property type="project" value="UniProtKB-SubCell"/>
</dbReference>
<comment type="subcellular location">
    <subcellularLocation>
        <location evidence="1">Nucleus</location>
    </subcellularLocation>
</comment>
<evidence type="ECO:0000256" key="6">
    <source>
        <dbReference type="SAM" id="MobiDB-lite"/>
    </source>
</evidence>